<gene>
    <name evidence="1" type="ORF">A3A96_02895</name>
</gene>
<accession>A0A1G2TWP7</accession>
<reference evidence="1 2" key="1">
    <citation type="journal article" date="2016" name="Nat. Commun.">
        <title>Thousands of microbial genomes shed light on interconnected biogeochemical processes in an aquifer system.</title>
        <authorList>
            <person name="Anantharaman K."/>
            <person name="Brown C.T."/>
            <person name="Hug L.A."/>
            <person name="Sharon I."/>
            <person name="Castelle C.J."/>
            <person name="Probst A.J."/>
            <person name="Thomas B.C."/>
            <person name="Singh A."/>
            <person name="Wilkins M.J."/>
            <person name="Karaoz U."/>
            <person name="Brodie E.L."/>
            <person name="Williams K.H."/>
            <person name="Hubbard S.S."/>
            <person name="Banfield J.F."/>
        </authorList>
    </citation>
    <scope>NUCLEOTIDE SEQUENCE [LARGE SCALE GENOMIC DNA]</scope>
</reference>
<dbReference type="EMBL" id="MHWB01000011">
    <property type="protein sequence ID" value="OHB01593.1"/>
    <property type="molecule type" value="Genomic_DNA"/>
</dbReference>
<dbReference type="Gene3D" id="3.30.420.40">
    <property type="match status" value="2"/>
</dbReference>
<evidence type="ECO:0000313" key="2">
    <source>
        <dbReference type="Proteomes" id="UP000177707"/>
    </source>
</evidence>
<evidence type="ECO:0000313" key="1">
    <source>
        <dbReference type="EMBL" id="OHB01593.1"/>
    </source>
</evidence>
<name>A0A1G2TWP7_9BACT</name>
<dbReference type="STRING" id="1802758.A3A96_02895"/>
<dbReference type="Gene3D" id="3.30.1490.300">
    <property type="match status" value="1"/>
</dbReference>
<dbReference type="Pfam" id="PF11104">
    <property type="entry name" value="PilM_2"/>
    <property type="match status" value="1"/>
</dbReference>
<protein>
    <recommendedName>
        <fullName evidence="3">SHS2 domain-containing protein</fullName>
    </recommendedName>
</protein>
<dbReference type="AlphaFoldDB" id="A0A1G2TWP7"/>
<proteinExistence type="predicted"/>
<evidence type="ECO:0008006" key="3">
    <source>
        <dbReference type="Google" id="ProtNLM"/>
    </source>
</evidence>
<dbReference type="InterPro" id="IPR005883">
    <property type="entry name" value="PilM"/>
</dbReference>
<dbReference type="Proteomes" id="UP000177707">
    <property type="component" value="Unassembled WGS sequence"/>
</dbReference>
<organism evidence="1 2">
    <name type="scientific">Candidatus Zambryskibacteria bacterium RIFCSPLOWO2_01_FULL_39_39</name>
    <dbReference type="NCBI Taxonomy" id="1802758"/>
    <lineage>
        <taxon>Bacteria</taxon>
        <taxon>Candidatus Zambryskiibacteriota</taxon>
    </lineage>
</organism>
<sequence length="319" mass="35579">MKLGFFSKYFPPPQFLKPPHIGISFSDTSIKAISFTKNTVGPRFKSTIISVEKGSIVLGSIVNMEEVVKRLSVIRKNFDSPFVFFTVPDEFSYVFLASVPTSGGDITEAVAFVIEENVPLSLSEVAFDFVPIQIVQSEAEYSVSVVVTACVKKEIEKFIEAFYKAGFEPVGCVHESQAITKTVIPKNFFGTFCVIHARENRIGIHLVKDKIVHFSTIRTVLEGDYKKEFLDEYEKFLEYCSKYDTSQNQPIKSIFVCGEFENAQKVVEAINDSGGPSKNIKLSNVWTNVFEIDKYSPDIPFEKSLSFAGSVGAALSDII</sequence>
<comment type="caution">
    <text evidence="1">The sequence shown here is derived from an EMBL/GenBank/DDBJ whole genome shotgun (WGS) entry which is preliminary data.</text>
</comment>